<evidence type="ECO:0000256" key="2">
    <source>
        <dbReference type="SAM" id="MobiDB-lite"/>
    </source>
</evidence>
<protein>
    <recommendedName>
        <fullName evidence="5">Yeast cell wall synthesis Kre9/Knh1-like N-terminal domain-containing protein</fullName>
    </recommendedName>
</protein>
<keyword evidence="3" id="KW-1133">Transmembrane helix</keyword>
<feature type="chain" id="PRO_5045595945" description="Yeast cell wall synthesis Kre9/Knh1-like N-terminal domain-containing protein" evidence="4">
    <location>
        <begin position="20"/>
        <end position="366"/>
    </location>
</feature>
<feature type="signal peptide" evidence="4">
    <location>
        <begin position="1"/>
        <end position="19"/>
    </location>
</feature>
<feature type="region of interest" description="Disordered" evidence="2">
    <location>
        <begin position="224"/>
        <end position="246"/>
    </location>
</feature>
<dbReference type="InterPro" id="IPR018466">
    <property type="entry name" value="Kre9/Knh1-like_N"/>
</dbReference>
<gene>
    <name evidence="6" type="ORF">Q9L58_004191</name>
</gene>
<accession>A0ABR3GLU8</accession>
<evidence type="ECO:0000256" key="3">
    <source>
        <dbReference type="SAM" id="Phobius"/>
    </source>
</evidence>
<keyword evidence="7" id="KW-1185">Reference proteome</keyword>
<sequence>MGLLFVLAVFAALFALATAGATSGQNAITSPLGGSLNAGRPITITWKPTTSGTITLHILKGPPDNLVDLGPIIANTANSGTYTWTVPSTFEDSAKMPAGDKYGLKIIDDLTGTFEYSPPFDMAVPAPAASASSTSVDTSTAAPTGIAVKGAAADANAASISASPSAMPALPSVPDLGLIFGIASAGVGGLIIIIVIAVVWARVRSDRKKDNYYGKSFRDRRSAFDAETPTTRHHSRSSSSSSFGDRRASQLFNYPRLHRLLSSRTLTRGATKRGLSHRGAGAGRSSSPPPPMPSLSSIQLRNPPPPLARGPLQVMNSGVPESPLVPLPAAVMPREPPAALNLALDTQPYKPRVYTPIRPGFEDVNL</sequence>
<evidence type="ECO:0000256" key="4">
    <source>
        <dbReference type="SAM" id="SignalP"/>
    </source>
</evidence>
<dbReference type="PANTHER" id="PTHR40633:SF1">
    <property type="entry name" value="GPI ANCHORED SERINE-THREONINE RICH PROTEIN (AFU_ORTHOLOGUE AFUA_1G03630)"/>
    <property type="match status" value="1"/>
</dbReference>
<proteinExistence type="predicted"/>
<feature type="domain" description="Yeast cell wall synthesis Kre9/Knh1-like N-terminal" evidence="5">
    <location>
        <begin position="35"/>
        <end position="121"/>
    </location>
</feature>
<dbReference type="PANTHER" id="PTHR40633">
    <property type="entry name" value="MATRIX PROTEIN, PUTATIVE (AFU_ORTHOLOGUE AFUA_8G05410)-RELATED"/>
    <property type="match status" value="1"/>
</dbReference>
<evidence type="ECO:0000313" key="6">
    <source>
        <dbReference type="EMBL" id="KAL0636833.1"/>
    </source>
</evidence>
<feature type="transmembrane region" description="Helical" evidence="3">
    <location>
        <begin position="176"/>
        <end position="201"/>
    </location>
</feature>
<keyword evidence="3" id="KW-0812">Transmembrane</keyword>
<reference evidence="6 7" key="1">
    <citation type="submission" date="2024-02" db="EMBL/GenBank/DDBJ databases">
        <title>Discinaceae phylogenomics.</title>
        <authorList>
            <person name="Dirks A.C."/>
            <person name="James T.Y."/>
        </authorList>
    </citation>
    <scope>NUCLEOTIDE SEQUENCE [LARGE SCALE GENOMIC DNA]</scope>
    <source>
        <strain evidence="6 7">ACD0624</strain>
    </source>
</reference>
<feature type="region of interest" description="Disordered" evidence="2">
    <location>
        <begin position="263"/>
        <end position="315"/>
    </location>
</feature>
<keyword evidence="1 4" id="KW-0732">Signal</keyword>
<organism evidence="6 7">
    <name type="scientific">Discina gigas</name>
    <dbReference type="NCBI Taxonomy" id="1032678"/>
    <lineage>
        <taxon>Eukaryota</taxon>
        <taxon>Fungi</taxon>
        <taxon>Dikarya</taxon>
        <taxon>Ascomycota</taxon>
        <taxon>Pezizomycotina</taxon>
        <taxon>Pezizomycetes</taxon>
        <taxon>Pezizales</taxon>
        <taxon>Discinaceae</taxon>
        <taxon>Discina</taxon>
    </lineage>
</organism>
<dbReference type="Pfam" id="PF10342">
    <property type="entry name" value="Kre9_KNH"/>
    <property type="match status" value="1"/>
</dbReference>
<keyword evidence="3" id="KW-0472">Membrane</keyword>
<dbReference type="InterPro" id="IPR052982">
    <property type="entry name" value="SRP1/TIP1-like"/>
</dbReference>
<comment type="caution">
    <text evidence="6">The sequence shown here is derived from an EMBL/GenBank/DDBJ whole genome shotgun (WGS) entry which is preliminary data.</text>
</comment>
<evidence type="ECO:0000259" key="5">
    <source>
        <dbReference type="Pfam" id="PF10342"/>
    </source>
</evidence>
<dbReference type="Proteomes" id="UP001447188">
    <property type="component" value="Unassembled WGS sequence"/>
</dbReference>
<name>A0ABR3GLU8_9PEZI</name>
<evidence type="ECO:0000256" key="1">
    <source>
        <dbReference type="ARBA" id="ARBA00022729"/>
    </source>
</evidence>
<dbReference type="EMBL" id="JBBBZM010000043">
    <property type="protein sequence ID" value="KAL0636833.1"/>
    <property type="molecule type" value="Genomic_DNA"/>
</dbReference>
<evidence type="ECO:0000313" key="7">
    <source>
        <dbReference type="Proteomes" id="UP001447188"/>
    </source>
</evidence>